<keyword evidence="2" id="KW-1185">Reference proteome</keyword>
<dbReference type="Proteomes" id="UP000245383">
    <property type="component" value="Unassembled WGS sequence"/>
</dbReference>
<protein>
    <submittedName>
        <fullName evidence="1">Uncharacterized protein</fullName>
    </submittedName>
</protein>
<gene>
    <name evidence="1" type="ORF">BB561_005096</name>
</gene>
<dbReference type="STRING" id="133385.A0A2T9YCB2"/>
<dbReference type="OrthoDB" id="5575405at2759"/>
<accession>A0A2T9YCB2</accession>
<name>A0A2T9YCB2_9FUNG</name>
<dbReference type="AlphaFoldDB" id="A0A2T9YCB2"/>
<evidence type="ECO:0000313" key="1">
    <source>
        <dbReference type="EMBL" id="PVU89949.1"/>
    </source>
</evidence>
<organism evidence="1 2">
    <name type="scientific">Smittium simulii</name>
    <dbReference type="NCBI Taxonomy" id="133385"/>
    <lineage>
        <taxon>Eukaryota</taxon>
        <taxon>Fungi</taxon>
        <taxon>Fungi incertae sedis</taxon>
        <taxon>Zoopagomycota</taxon>
        <taxon>Kickxellomycotina</taxon>
        <taxon>Harpellomycetes</taxon>
        <taxon>Harpellales</taxon>
        <taxon>Legeriomycetaceae</taxon>
        <taxon>Smittium</taxon>
    </lineage>
</organism>
<reference evidence="1 2" key="1">
    <citation type="journal article" date="2018" name="MBio">
        <title>Comparative Genomics Reveals the Core Gene Toolbox for the Fungus-Insect Symbiosis.</title>
        <authorList>
            <person name="Wang Y."/>
            <person name="Stata M."/>
            <person name="Wang W."/>
            <person name="Stajich J.E."/>
            <person name="White M.M."/>
            <person name="Moncalvo J.M."/>
        </authorList>
    </citation>
    <scope>NUCLEOTIDE SEQUENCE [LARGE SCALE GENOMIC DNA]</scope>
    <source>
        <strain evidence="1 2">SWE-8-4</strain>
    </source>
</reference>
<comment type="caution">
    <text evidence="1">The sequence shown here is derived from an EMBL/GenBank/DDBJ whole genome shotgun (WGS) entry which is preliminary data.</text>
</comment>
<sequence>MGAISPPAGLITASSKQPKVSYAEIARNLTTNKPKEETFRLHEAIRKCAGVKPLSSGTKAEQTHFISRIFVQGITRMPYKDLKQILFTMRFRLSKIFSLDYVGKKTLEFTVAADYAAAMIQKVRSYPFLFVLSKVDPTMPFDKNASEATKLAVKKAFTDRLQRAFAATNRPELASYFADLAAESGVILDSPQAVVEYAEESSSSDIQLDQVSSDDQSSQARFLFFHSLVLPGHLCTLNKDSKSPNPIPIDSANQRSENILANKNILPEISANENNFESNRTNQNSIDFERLTPANDSPQQIQTLTRKNFHFEKNEKNEKKFRSEKSIKRARFQ</sequence>
<dbReference type="EMBL" id="MBFR01000287">
    <property type="protein sequence ID" value="PVU89949.1"/>
    <property type="molecule type" value="Genomic_DNA"/>
</dbReference>
<evidence type="ECO:0000313" key="2">
    <source>
        <dbReference type="Proteomes" id="UP000245383"/>
    </source>
</evidence>
<proteinExistence type="predicted"/>